<evidence type="ECO:0000259" key="2">
    <source>
        <dbReference type="Pfam" id="PF04865"/>
    </source>
</evidence>
<evidence type="ECO:0000256" key="1">
    <source>
        <dbReference type="SAM" id="Phobius"/>
    </source>
</evidence>
<comment type="caution">
    <text evidence="3">The sequence shown here is derived from an EMBL/GenBank/DDBJ whole genome shotgun (WGS) entry which is preliminary data.</text>
</comment>
<dbReference type="Proteomes" id="UP000640930">
    <property type="component" value="Unassembled WGS sequence"/>
</dbReference>
<protein>
    <submittedName>
        <fullName evidence="3">Baseplate J/gp47 family protein</fullName>
    </submittedName>
</protein>
<evidence type="ECO:0000313" key="4">
    <source>
        <dbReference type="Proteomes" id="UP000640930"/>
    </source>
</evidence>
<dbReference type="Pfam" id="PF04865">
    <property type="entry name" value="Baseplate_J"/>
    <property type="match status" value="1"/>
</dbReference>
<reference evidence="3 4" key="1">
    <citation type="submission" date="2020-08" db="EMBL/GenBank/DDBJ databases">
        <title>A Genomic Blueprint of the Chicken Gut Microbiome.</title>
        <authorList>
            <person name="Gilroy R."/>
            <person name="Ravi A."/>
            <person name="Getino M."/>
            <person name="Pursley I."/>
            <person name="Horton D.L."/>
            <person name="Alikhan N.-F."/>
            <person name="Baker D."/>
            <person name="Gharbi K."/>
            <person name="Hall N."/>
            <person name="Watson M."/>
            <person name="Adriaenssens E.M."/>
            <person name="Foster-Nyarko E."/>
            <person name="Jarju S."/>
            <person name="Secka A."/>
            <person name="Antonio M."/>
            <person name="Oren A."/>
            <person name="Chaudhuri R."/>
            <person name="La Ragione R.M."/>
            <person name="Hildebrand F."/>
            <person name="Pallen M.J."/>
        </authorList>
    </citation>
    <scope>NUCLEOTIDE SEQUENCE [LARGE SCALE GENOMIC DNA]</scope>
    <source>
        <strain evidence="3 4">Re31</strain>
    </source>
</reference>
<organism evidence="3 4">
    <name type="scientific">Ureibacillus galli</name>
    <dbReference type="NCBI Taxonomy" id="2762222"/>
    <lineage>
        <taxon>Bacteria</taxon>
        <taxon>Bacillati</taxon>
        <taxon>Bacillota</taxon>
        <taxon>Bacilli</taxon>
        <taxon>Bacillales</taxon>
        <taxon>Caryophanaceae</taxon>
        <taxon>Ureibacillus</taxon>
    </lineage>
</organism>
<dbReference type="PANTHER" id="PTHR37829:SF3">
    <property type="entry name" value="PROTEIN JAYE-RELATED"/>
    <property type="match status" value="1"/>
</dbReference>
<keyword evidence="1" id="KW-0812">Transmembrane</keyword>
<feature type="transmembrane region" description="Helical" evidence="1">
    <location>
        <begin position="38"/>
        <end position="57"/>
    </location>
</feature>
<feature type="domain" description="Baseplate protein J-like barrel" evidence="2">
    <location>
        <begin position="94"/>
        <end position="174"/>
    </location>
</feature>
<keyword evidence="4" id="KW-1185">Reference proteome</keyword>
<dbReference type="PANTHER" id="PTHR37829">
    <property type="entry name" value="PHAGE-LIKE ELEMENT PBSX PROTEIN XKDT"/>
    <property type="match status" value="1"/>
</dbReference>
<sequence>MLDKNGFKRKTYDDLLTDMSNKARELFGANIKLTQRSFMGIMIRIMAWFLSLAWMAIEQVYHASYIKSAEGVQLDKLLPLAGTERILADYAMGTITITGTPNYTVASGFVVSKGDIQFETLYDLTLDATGKGTVEIMCTQIGPLGNVGANTITEIVNPDADVFSVTNTVPTAGGRNDETDQEARERSRVTVEGMGSGTTASIRTALLGVSGVRAATVIENYSDVADSYGTPSRAFQSFVLGGADDAIASAILEKKAAGIWPYGTTYVEVTDIAGEPHRIGFTRATEVDIYAKVSLTTDAAFPANGVELVKSALVKNIGGTDSNGQAYTGLNMGEKVYYSRGLSAILQVEGIIDVSLLLSDNGTNYSESSIDIPRNSVAQIDASNIEVTVNV</sequence>
<accession>A0ABR8XAS1</accession>
<dbReference type="EMBL" id="JACSQA010000007">
    <property type="protein sequence ID" value="MBD8026414.1"/>
    <property type="molecule type" value="Genomic_DNA"/>
</dbReference>
<keyword evidence="1" id="KW-0472">Membrane</keyword>
<name>A0ABR8XAS1_9BACL</name>
<dbReference type="InterPro" id="IPR052399">
    <property type="entry name" value="Phage_Baseplate_Assmbl_Protein"/>
</dbReference>
<gene>
    <name evidence="3" type="ORF">H9636_07050</name>
</gene>
<dbReference type="InterPro" id="IPR006949">
    <property type="entry name" value="Barrel_Baseplate_J-like"/>
</dbReference>
<evidence type="ECO:0000313" key="3">
    <source>
        <dbReference type="EMBL" id="MBD8026414.1"/>
    </source>
</evidence>
<proteinExistence type="predicted"/>
<keyword evidence="1" id="KW-1133">Transmembrane helix</keyword>
<dbReference type="RefSeq" id="WP_191706917.1">
    <property type="nucleotide sequence ID" value="NZ_JACSQA010000007.1"/>
</dbReference>